<keyword evidence="1" id="KW-0472">Membrane</keyword>
<feature type="transmembrane region" description="Helical" evidence="1">
    <location>
        <begin position="20"/>
        <end position="41"/>
    </location>
</feature>
<reference evidence="2 3" key="1">
    <citation type="journal article" date="2018" name="J. Microbiol.">
        <title>Leifsonia flava sp. nov., a novel actinobacterium isolated from the rhizosphere of Aquilegia viridiflora.</title>
        <authorList>
            <person name="Cai Y."/>
            <person name="Tao W.Z."/>
            <person name="Ma Y.J."/>
            <person name="Cheng J."/>
            <person name="Zhang M.Y."/>
            <person name="Zhang Y.X."/>
        </authorList>
    </citation>
    <scope>NUCLEOTIDE SEQUENCE [LARGE SCALE GENOMIC DNA]</scope>
    <source>
        <strain evidence="2 3">SYP-B2174</strain>
    </source>
</reference>
<accession>A0A4Y9R352</accession>
<keyword evidence="3" id="KW-1185">Reference proteome</keyword>
<dbReference type="RefSeq" id="WP_056163061.1">
    <property type="nucleotide sequence ID" value="NZ_SPQZ01000002.1"/>
</dbReference>
<sequence length="70" mass="7185">MTFLTTVLAETEAASSSFPTIIFGAIALVVFAALGFVVWSFRDVANRHAVKADAYAAAHGGGHDAHGGGH</sequence>
<evidence type="ECO:0008006" key="4">
    <source>
        <dbReference type="Google" id="ProtNLM"/>
    </source>
</evidence>
<evidence type="ECO:0000256" key="1">
    <source>
        <dbReference type="SAM" id="Phobius"/>
    </source>
</evidence>
<proteinExistence type="predicted"/>
<keyword evidence="1" id="KW-0812">Transmembrane</keyword>
<dbReference type="Proteomes" id="UP000298127">
    <property type="component" value="Unassembled WGS sequence"/>
</dbReference>
<comment type="caution">
    <text evidence="2">The sequence shown here is derived from an EMBL/GenBank/DDBJ whole genome shotgun (WGS) entry which is preliminary data.</text>
</comment>
<dbReference type="EMBL" id="SPQZ01000002">
    <property type="protein sequence ID" value="TFV99051.1"/>
    <property type="molecule type" value="Genomic_DNA"/>
</dbReference>
<name>A0A4Y9R352_9MICO</name>
<organism evidence="2 3">
    <name type="scientific">Orlajensenia leifsoniae</name>
    <dbReference type="NCBI Taxonomy" id="2561933"/>
    <lineage>
        <taxon>Bacteria</taxon>
        <taxon>Bacillati</taxon>
        <taxon>Actinomycetota</taxon>
        <taxon>Actinomycetes</taxon>
        <taxon>Micrococcales</taxon>
        <taxon>Microbacteriaceae</taxon>
        <taxon>Orlajensenia</taxon>
    </lineage>
</organism>
<dbReference type="AlphaFoldDB" id="A0A4Y9R352"/>
<keyword evidence="1" id="KW-1133">Transmembrane helix</keyword>
<protein>
    <recommendedName>
        <fullName evidence="4">4-hydroxybenzoate polyprenyltransferase</fullName>
    </recommendedName>
</protein>
<evidence type="ECO:0000313" key="3">
    <source>
        <dbReference type="Proteomes" id="UP000298127"/>
    </source>
</evidence>
<evidence type="ECO:0000313" key="2">
    <source>
        <dbReference type="EMBL" id="TFV99051.1"/>
    </source>
</evidence>
<gene>
    <name evidence="2" type="ORF">E4M00_06030</name>
</gene>